<gene>
    <name evidence="1" type="ordered locus">EUBREC_0410</name>
</gene>
<dbReference type="KEGG" id="ere:EUBREC_0410"/>
<dbReference type="Proteomes" id="UP000001477">
    <property type="component" value="Chromosome"/>
</dbReference>
<name>C4ZBC6_AGARV</name>
<accession>C4ZBC6</accession>
<dbReference type="EMBL" id="CP001107">
    <property type="protein sequence ID" value="ACR74201.1"/>
    <property type="molecule type" value="Genomic_DNA"/>
</dbReference>
<organism evidence="1 2">
    <name type="scientific">Agathobacter rectalis (strain ATCC 33656 / DSM 3377 / JCM 17463 / KCTC 5835 / VPI 0990)</name>
    <name type="common">Eubacterium rectale</name>
    <dbReference type="NCBI Taxonomy" id="515619"/>
    <lineage>
        <taxon>Bacteria</taxon>
        <taxon>Bacillati</taxon>
        <taxon>Bacillota</taxon>
        <taxon>Clostridia</taxon>
        <taxon>Lachnospirales</taxon>
        <taxon>Lachnospiraceae</taxon>
        <taxon>Agathobacter</taxon>
    </lineage>
</organism>
<evidence type="ECO:0000313" key="2">
    <source>
        <dbReference type="Proteomes" id="UP000001477"/>
    </source>
</evidence>
<dbReference type="AlphaFoldDB" id="C4ZBC6"/>
<sequence length="52" mass="5904">MLMERLIMLKKKLLKKAVVIGMMATMITGCSQEVQTTNVDGLNSYKNASKRW</sequence>
<evidence type="ECO:0000313" key="1">
    <source>
        <dbReference type="EMBL" id="ACR74201.1"/>
    </source>
</evidence>
<protein>
    <submittedName>
        <fullName evidence="1">Uncharacterized protein</fullName>
    </submittedName>
</protein>
<proteinExistence type="predicted"/>
<dbReference type="PROSITE" id="PS51257">
    <property type="entry name" value="PROKAR_LIPOPROTEIN"/>
    <property type="match status" value="1"/>
</dbReference>
<dbReference type="HOGENOM" id="CLU_3199993_0_0_9"/>
<dbReference type="PaxDb" id="515619-EUBREC_0410"/>
<reference evidence="1 2" key="1">
    <citation type="journal article" date="2009" name="Proc. Natl. Acad. Sci. U.S.A.">
        <title>Characterizing a model human gut microbiota composed of members of its two dominant bacterial phyla.</title>
        <authorList>
            <person name="Mahowald M.A."/>
            <person name="Rey F.E."/>
            <person name="Seedorf H."/>
            <person name="Turnbaugh P.J."/>
            <person name="Fulton R.S."/>
            <person name="Wollam A."/>
            <person name="Shah N."/>
            <person name="Wang C."/>
            <person name="Magrini V."/>
            <person name="Wilson R.K."/>
            <person name="Cantarel B.L."/>
            <person name="Coutinho P.M."/>
            <person name="Henrissat B."/>
            <person name="Crock L.W."/>
            <person name="Russell A."/>
            <person name="Verberkmoes N.C."/>
            <person name="Hettich R.L."/>
            <person name="Gordon J.I."/>
        </authorList>
    </citation>
    <scope>NUCLEOTIDE SEQUENCE [LARGE SCALE GENOMIC DNA]</scope>
    <source>
        <strain evidence="2">ATCC 33656 / DSM 3377 / JCM 17463 / KCTC 5835 / LMG 30912 / VPI 0990</strain>
    </source>
</reference>
<dbReference type="STRING" id="515619.EUBREC_0410"/>